<dbReference type="EMBL" id="JACYFG010000006">
    <property type="protein sequence ID" value="MBD5778516.1"/>
    <property type="molecule type" value="Genomic_DNA"/>
</dbReference>
<keyword evidence="3" id="KW-1185">Reference proteome</keyword>
<gene>
    <name evidence="2" type="ORF">IEN85_03355</name>
</gene>
<dbReference type="AlphaFoldDB" id="A0A927IFW6"/>
<evidence type="ECO:0000313" key="2">
    <source>
        <dbReference type="EMBL" id="MBD5778516.1"/>
    </source>
</evidence>
<keyword evidence="1" id="KW-0732">Signal</keyword>
<comment type="caution">
    <text evidence="2">The sequence shown here is derived from an EMBL/GenBank/DDBJ whole genome shotgun (WGS) entry which is preliminary data.</text>
</comment>
<reference evidence="2" key="1">
    <citation type="submission" date="2020-09" db="EMBL/GenBank/DDBJ databases">
        <title>Pelagicoccus enzymogenes sp. nov. with an EPS production, isolated from marine sediment.</title>
        <authorList>
            <person name="Feng X."/>
        </authorList>
    </citation>
    <scope>NUCLEOTIDE SEQUENCE</scope>
    <source>
        <strain evidence="2">NFK12</strain>
    </source>
</reference>
<protein>
    <recommendedName>
        <fullName evidence="4">Glycoside hydrolase family 42 N-terminal domain-containing protein</fullName>
    </recommendedName>
</protein>
<name>A0A927IFW6_9BACT</name>
<dbReference type="RefSeq" id="WP_191615653.1">
    <property type="nucleotide sequence ID" value="NZ_JACYFG010000006.1"/>
</dbReference>
<evidence type="ECO:0008006" key="4">
    <source>
        <dbReference type="Google" id="ProtNLM"/>
    </source>
</evidence>
<feature type="chain" id="PRO_5037112800" description="Glycoside hydrolase family 42 N-terminal domain-containing protein" evidence="1">
    <location>
        <begin position="27"/>
        <end position="894"/>
    </location>
</feature>
<proteinExistence type="predicted"/>
<evidence type="ECO:0000313" key="3">
    <source>
        <dbReference type="Proteomes" id="UP000622317"/>
    </source>
</evidence>
<feature type="signal peptide" evidence="1">
    <location>
        <begin position="1"/>
        <end position="26"/>
    </location>
</feature>
<organism evidence="2 3">
    <name type="scientific">Pelagicoccus enzymogenes</name>
    <dbReference type="NCBI Taxonomy" id="2773457"/>
    <lineage>
        <taxon>Bacteria</taxon>
        <taxon>Pseudomonadati</taxon>
        <taxon>Verrucomicrobiota</taxon>
        <taxon>Opitutia</taxon>
        <taxon>Puniceicoccales</taxon>
        <taxon>Pelagicoccaceae</taxon>
        <taxon>Pelagicoccus</taxon>
    </lineage>
</organism>
<accession>A0A927IFW6</accession>
<dbReference type="InterPro" id="IPR017853">
    <property type="entry name" value="GH"/>
</dbReference>
<dbReference type="Proteomes" id="UP000622317">
    <property type="component" value="Unassembled WGS sequence"/>
</dbReference>
<dbReference type="Gene3D" id="3.20.20.80">
    <property type="entry name" value="Glycosidases"/>
    <property type="match status" value="1"/>
</dbReference>
<dbReference type="SUPFAM" id="SSF51445">
    <property type="entry name" value="(Trans)glycosidases"/>
    <property type="match status" value="1"/>
</dbReference>
<sequence>MNTKITRWKLLAAGLVASQLVSSAFSQDTWAFDPEPDDFDPSALFDLRYLNEDLAGQNGWVGTDEKGDFVRGDGEPLRFWAVNTAVARNIPYQPRPRPGWENAPDLDRHARWLAKRGVNLIRLHSHINPHADSQELNDANESELDWIFRSVGSMKQAGVYTIVSPYWANTMESDDSRWGTDWEGGHHGLLFFDTKIQEAYKEWLRKLFTTPSEHLDGKTLAEEPALAMFQIQNEDSLLFWTINNLRAGPKRRLGELFHAWALDKYQSIDAAFDAWGTAYSGNDDIGNGVLGIVNIWDLTGDGKAAHGTTARLDDQMQFWVETMYDFNAEIARFVKEDLNCPVLVNPGNWKTADVILMEDSERYSQTSGDVIAVNRYFGGLHKGDNNGWAIENGDFYTNPSMLKDAARSFPISVKQVEGKPMMVTESTWVMPTDTGFESSMLLSAYSSLTGFDAYFWFVAQTEGFTPPRSANGYNASQGKWLCQTPDMAGQWPAAALAFRKGYIRRGKPVVQEQRSLGALWQRKSPIIAESASFDPNRDSGDQAPDSTMAGGVDPLAFLVGPVTIAFGGSESENVVMEDLDSYIERTEAGERVTSETGQIILDTDENLFRLDAPQVQSMISYRPTVQELSSVTFESTGPSVSATVVSLDGYPIVASGKLLVQVGTRARPTGWEDEEATVEVSGELVQARKILSYGEAPWRLETAGLKVRIKNLGIQSAHALDANGMPIAEVSLQVEEGVVSFDFPEGTLYVVLEGASGLSYELWKSRFPWETESADALVSADPDGDGAPNLMEFASAGDPLRHDRTSWSDALLKEIDGERALTISFRRNAVMVGVDDSFEYSENLKVWTRVAVTEESSDDRVDLEADGSVETRNLVVQLSHDVDTAFVRRRVEVE</sequence>
<evidence type="ECO:0000256" key="1">
    <source>
        <dbReference type="SAM" id="SignalP"/>
    </source>
</evidence>